<keyword evidence="2" id="KW-0560">Oxidoreductase</keyword>
<evidence type="ECO:0000256" key="3">
    <source>
        <dbReference type="RuleBase" id="RU000363"/>
    </source>
</evidence>
<evidence type="ECO:0000313" key="5">
    <source>
        <dbReference type="Proteomes" id="UP001610444"/>
    </source>
</evidence>
<keyword evidence="5" id="KW-1185">Reference proteome</keyword>
<dbReference type="Proteomes" id="UP001610444">
    <property type="component" value="Unassembled WGS sequence"/>
</dbReference>
<dbReference type="CDD" id="cd05233">
    <property type="entry name" value="SDR_c"/>
    <property type="match status" value="1"/>
</dbReference>
<evidence type="ECO:0008006" key="6">
    <source>
        <dbReference type="Google" id="ProtNLM"/>
    </source>
</evidence>
<accession>A0ABR4JCR6</accession>
<sequence length="314" mass="33996">MSRPTLNTEVYAAIAPENFKDSNVGKVAVVTGAARGIGKAIAEALAKTGANIAILDLDIERQQQTKSDCERHGVHTVAYACDVTNFEVCERVFKQIAEDLGPVDILVNNAGRNSRLPMAMEAFDEFWGAINLNLKAAMICFWQVLPSMRERGEGCIINIASRAGTVTTPFAGAYSIAKCGLIRATACWQAELELDGFGDKIHLYALHPGAVRTDMILPIADKVRAKYPEITEKWTTFQKAFRVLPEVCGQTCAYLSTGRGKILRGKYFDCEQDIGIVVAAGGEALKGLYDLKVDFLGGLPNDGGTAIAGMEQKQ</sequence>
<dbReference type="InterPro" id="IPR002347">
    <property type="entry name" value="SDR_fam"/>
</dbReference>
<organism evidence="4 5">
    <name type="scientific">Aspergillus pseudodeflectus</name>
    <dbReference type="NCBI Taxonomy" id="176178"/>
    <lineage>
        <taxon>Eukaryota</taxon>
        <taxon>Fungi</taxon>
        <taxon>Dikarya</taxon>
        <taxon>Ascomycota</taxon>
        <taxon>Pezizomycotina</taxon>
        <taxon>Eurotiomycetes</taxon>
        <taxon>Eurotiomycetidae</taxon>
        <taxon>Eurotiales</taxon>
        <taxon>Aspergillaceae</taxon>
        <taxon>Aspergillus</taxon>
        <taxon>Aspergillus subgen. Nidulantes</taxon>
    </lineage>
</organism>
<evidence type="ECO:0000313" key="4">
    <source>
        <dbReference type="EMBL" id="KAL2837814.1"/>
    </source>
</evidence>
<comment type="similarity">
    <text evidence="1 3">Belongs to the short-chain dehydrogenases/reductases (SDR) family.</text>
</comment>
<evidence type="ECO:0000256" key="2">
    <source>
        <dbReference type="ARBA" id="ARBA00023002"/>
    </source>
</evidence>
<evidence type="ECO:0000256" key="1">
    <source>
        <dbReference type="ARBA" id="ARBA00006484"/>
    </source>
</evidence>
<dbReference type="PANTHER" id="PTHR44196">
    <property type="entry name" value="DEHYDROGENASE/REDUCTASE SDR FAMILY MEMBER 7B"/>
    <property type="match status" value="1"/>
</dbReference>
<protein>
    <recommendedName>
        <fullName evidence="6">NAD(P)-binding protein</fullName>
    </recommendedName>
</protein>
<comment type="caution">
    <text evidence="4">The sequence shown here is derived from an EMBL/GenBank/DDBJ whole genome shotgun (WGS) entry which is preliminary data.</text>
</comment>
<gene>
    <name evidence="4" type="ORF">BJX68DRAFT_280125</name>
</gene>
<dbReference type="Pfam" id="PF00106">
    <property type="entry name" value="adh_short"/>
    <property type="match status" value="1"/>
</dbReference>
<reference evidence="4 5" key="1">
    <citation type="submission" date="2024-07" db="EMBL/GenBank/DDBJ databases">
        <title>Section-level genome sequencing and comparative genomics of Aspergillus sections Usti and Cavernicolus.</title>
        <authorList>
            <consortium name="Lawrence Berkeley National Laboratory"/>
            <person name="Nybo J.L."/>
            <person name="Vesth T.C."/>
            <person name="Theobald S."/>
            <person name="Frisvad J.C."/>
            <person name="Larsen T.O."/>
            <person name="Kjaerboelling I."/>
            <person name="Rothschild-Mancinelli K."/>
            <person name="Lyhne E.K."/>
            <person name="Kogle M.E."/>
            <person name="Barry K."/>
            <person name="Clum A."/>
            <person name="Na H."/>
            <person name="Ledsgaard L."/>
            <person name="Lin J."/>
            <person name="Lipzen A."/>
            <person name="Kuo A."/>
            <person name="Riley R."/>
            <person name="Mondo S."/>
            <person name="LaButti K."/>
            <person name="Haridas S."/>
            <person name="Pangalinan J."/>
            <person name="Salamov A.A."/>
            <person name="Simmons B.A."/>
            <person name="Magnuson J.K."/>
            <person name="Chen J."/>
            <person name="Drula E."/>
            <person name="Henrissat B."/>
            <person name="Wiebenga A."/>
            <person name="Lubbers R.J."/>
            <person name="Gomes A.C."/>
            <person name="Macurrencykelacurrency M.R."/>
            <person name="Stajich J."/>
            <person name="Grigoriev I.V."/>
            <person name="Mortensen U.H."/>
            <person name="De vries R.P."/>
            <person name="Baker S.E."/>
            <person name="Andersen M.R."/>
        </authorList>
    </citation>
    <scope>NUCLEOTIDE SEQUENCE [LARGE SCALE GENOMIC DNA]</scope>
    <source>
        <strain evidence="4 5">CBS 756.74</strain>
    </source>
</reference>
<dbReference type="RefSeq" id="XP_070892717.1">
    <property type="nucleotide sequence ID" value="XM_071048870.1"/>
</dbReference>
<name>A0ABR4JCR6_9EURO</name>
<dbReference type="PRINTS" id="PR00081">
    <property type="entry name" value="GDHRDH"/>
</dbReference>
<proteinExistence type="inferred from homology"/>
<dbReference type="EMBL" id="JBFXLR010000092">
    <property type="protein sequence ID" value="KAL2837814.1"/>
    <property type="molecule type" value="Genomic_DNA"/>
</dbReference>
<dbReference type="InterPro" id="IPR036291">
    <property type="entry name" value="NAD(P)-bd_dom_sf"/>
</dbReference>
<dbReference type="GeneID" id="98164034"/>
<dbReference type="SUPFAM" id="SSF51735">
    <property type="entry name" value="NAD(P)-binding Rossmann-fold domains"/>
    <property type="match status" value="1"/>
</dbReference>
<dbReference type="PRINTS" id="PR00080">
    <property type="entry name" value="SDRFAMILY"/>
</dbReference>
<dbReference type="PANTHER" id="PTHR44196:SF1">
    <property type="entry name" value="DEHYDROGENASE_REDUCTASE SDR FAMILY MEMBER 7B"/>
    <property type="match status" value="1"/>
</dbReference>
<dbReference type="Gene3D" id="3.40.50.720">
    <property type="entry name" value="NAD(P)-binding Rossmann-like Domain"/>
    <property type="match status" value="1"/>
</dbReference>